<dbReference type="RefSeq" id="WP_215794019.1">
    <property type="nucleotide sequence ID" value="NZ_JAHKKG010000014.1"/>
</dbReference>
<gene>
    <name evidence="2" type="ORF">KOI35_38555</name>
</gene>
<keyword evidence="1" id="KW-1133">Transmembrane helix</keyword>
<keyword evidence="3" id="KW-1185">Reference proteome</keyword>
<keyword evidence="1" id="KW-0472">Membrane</keyword>
<protein>
    <submittedName>
        <fullName evidence="2">Uncharacterized protein</fullName>
    </submittedName>
</protein>
<keyword evidence="1" id="KW-0812">Transmembrane</keyword>
<comment type="caution">
    <text evidence="2">The sequence shown here is derived from an EMBL/GenBank/DDBJ whole genome shotgun (WGS) entry which is preliminary data.</text>
</comment>
<evidence type="ECO:0000256" key="1">
    <source>
        <dbReference type="SAM" id="Phobius"/>
    </source>
</evidence>
<dbReference type="EMBL" id="JAHKKG010000014">
    <property type="protein sequence ID" value="MBU2669431.1"/>
    <property type="molecule type" value="Genomic_DNA"/>
</dbReference>
<organism evidence="2 3">
    <name type="scientific">Paractinoplanes bogorensis</name>
    <dbReference type="NCBI Taxonomy" id="1610840"/>
    <lineage>
        <taxon>Bacteria</taxon>
        <taxon>Bacillati</taxon>
        <taxon>Actinomycetota</taxon>
        <taxon>Actinomycetes</taxon>
        <taxon>Micromonosporales</taxon>
        <taxon>Micromonosporaceae</taxon>
        <taxon>Paractinoplanes</taxon>
    </lineage>
</organism>
<evidence type="ECO:0000313" key="3">
    <source>
        <dbReference type="Proteomes" id="UP001519654"/>
    </source>
</evidence>
<feature type="transmembrane region" description="Helical" evidence="1">
    <location>
        <begin position="39"/>
        <end position="61"/>
    </location>
</feature>
<evidence type="ECO:0000313" key="2">
    <source>
        <dbReference type="EMBL" id="MBU2669431.1"/>
    </source>
</evidence>
<reference evidence="2 3" key="1">
    <citation type="submission" date="2021-06" db="EMBL/GenBank/DDBJ databases">
        <title>Actinoplanes lichenicola sp. nov., and Actinoplanes ovalisporus sp. nov., isolated from lichen in Thailand.</title>
        <authorList>
            <person name="Saeng-In P."/>
            <person name="Kanchanasin P."/>
            <person name="Yuki M."/>
            <person name="Kudo T."/>
            <person name="Ohkuma M."/>
            <person name="Phongsopitanun W."/>
            <person name="Tanasupawat S."/>
        </authorList>
    </citation>
    <scope>NUCLEOTIDE SEQUENCE [LARGE SCALE GENOMIC DNA]</scope>
    <source>
        <strain evidence="2 3">NBRC 110975</strain>
    </source>
</reference>
<sequence length="64" mass="6442">MPAAFILHLPVALFVGLILTLLAAAVMRGSESNVSGFRAAVYGIAAVAAVVVTAWLISMIASAG</sequence>
<feature type="transmembrane region" description="Helical" evidence="1">
    <location>
        <begin position="6"/>
        <end position="27"/>
    </location>
</feature>
<accession>A0ABS5Z162</accession>
<name>A0ABS5Z162_9ACTN</name>
<proteinExistence type="predicted"/>
<dbReference type="Proteomes" id="UP001519654">
    <property type="component" value="Unassembled WGS sequence"/>
</dbReference>